<dbReference type="AlphaFoldDB" id="A0ABD2PKI9"/>
<dbReference type="PANTHER" id="PTHR10872:SF2">
    <property type="entry name" value="LNK, ISOFORM D"/>
    <property type="match status" value="1"/>
</dbReference>
<keyword evidence="1" id="KW-0597">Phosphoprotein</keyword>
<organism evidence="3 4">
    <name type="scientific">Cichlidogyrus casuarinus</name>
    <dbReference type="NCBI Taxonomy" id="1844966"/>
    <lineage>
        <taxon>Eukaryota</taxon>
        <taxon>Metazoa</taxon>
        <taxon>Spiralia</taxon>
        <taxon>Lophotrochozoa</taxon>
        <taxon>Platyhelminthes</taxon>
        <taxon>Monogenea</taxon>
        <taxon>Monopisthocotylea</taxon>
        <taxon>Dactylogyridea</taxon>
        <taxon>Ancyrocephalidae</taxon>
        <taxon>Cichlidogyrus</taxon>
    </lineage>
</organism>
<dbReference type="InterPro" id="IPR011993">
    <property type="entry name" value="PH-like_dom_sf"/>
</dbReference>
<sequence>MPSENFRNYCIEISNKLSRKALKSFRKYLQNNKCDEIPGIASVFLEDFRQILYQVFAYNLPEGLLDEKVPLDPIYGRSNSLPDNMLDEKDAIREENYEDEKSDVMENSITLPAYANASTVLAVARSKKIKHLPHDTSLRKSSSLNNRKQSCDSQLSRSETNTGRKKKGFFSIRGSLDALRRRRFLKARPELDTCEISTGQNIDSSVLENHFGTIESLSNHAALPPPPYLEAECIKYGLLHTWIGYNQFFQLFSSGLNSLKRRLETVESLNLQWIRCKLVLYRCSAGYILQVFIPPKDSKPNYGLFCGHITTIAPVDPSVLNNEPRDNVFLIKVSFRHAL</sequence>
<evidence type="ECO:0000256" key="1">
    <source>
        <dbReference type="ARBA" id="ARBA00022553"/>
    </source>
</evidence>
<dbReference type="InterPro" id="IPR030523">
    <property type="entry name" value="SH2B"/>
</dbReference>
<feature type="region of interest" description="Disordered" evidence="2">
    <location>
        <begin position="134"/>
        <end position="165"/>
    </location>
</feature>
<feature type="compositionally biased region" description="Polar residues" evidence="2">
    <location>
        <begin position="139"/>
        <end position="161"/>
    </location>
</feature>
<dbReference type="SUPFAM" id="SSF50729">
    <property type="entry name" value="PH domain-like"/>
    <property type="match status" value="1"/>
</dbReference>
<proteinExistence type="predicted"/>
<keyword evidence="4" id="KW-1185">Reference proteome</keyword>
<name>A0ABD2PKI9_9PLAT</name>
<comment type="caution">
    <text evidence="3">The sequence shown here is derived from an EMBL/GenBank/DDBJ whole genome shotgun (WGS) entry which is preliminary data.</text>
</comment>
<accession>A0ABD2PKI9</accession>
<dbReference type="Proteomes" id="UP001626550">
    <property type="component" value="Unassembled WGS sequence"/>
</dbReference>
<dbReference type="PANTHER" id="PTHR10872">
    <property type="entry name" value="SH2B ADAPTER PROTEIN"/>
    <property type="match status" value="1"/>
</dbReference>
<protein>
    <submittedName>
        <fullName evidence="3">SH2B adaptor protein</fullName>
    </submittedName>
</protein>
<dbReference type="EMBL" id="JBJKFK010006424">
    <property type="protein sequence ID" value="KAL3307819.1"/>
    <property type="molecule type" value="Genomic_DNA"/>
</dbReference>
<gene>
    <name evidence="3" type="primary">SH2B2_2</name>
    <name evidence="3" type="ORF">Ciccas_013657</name>
</gene>
<dbReference type="Gene3D" id="2.30.29.30">
    <property type="entry name" value="Pleckstrin-homology domain (PH domain)/Phosphotyrosine-binding domain (PTB)"/>
    <property type="match status" value="1"/>
</dbReference>
<evidence type="ECO:0000313" key="4">
    <source>
        <dbReference type="Proteomes" id="UP001626550"/>
    </source>
</evidence>
<reference evidence="3 4" key="1">
    <citation type="submission" date="2024-11" db="EMBL/GenBank/DDBJ databases">
        <title>Adaptive evolution of stress response genes in parasites aligns with host niche diversity.</title>
        <authorList>
            <person name="Hahn C."/>
            <person name="Resl P."/>
        </authorList>
    </citation>
    <scope>NUCLEOTIDE SEQUENCE [LARGE SCALE GENOMIC DNA]</scope>
    <source>
        <strain evidence="3">EGGRZ-B1_66</strain>
        <tissue evidence="3">Body</tissue>
    </source>
</reference>
<evidence type="ECO:0000256" key="2">
    <source>
        <dbReference type="SAM" id="MobiDB-lite"/>
    </source>
</evidence>
<evidence type="ECO:0000313" key="3">
    <source>
        <dbReference type="EMBL" id="KAL3307819.1"/>
    </source>
</evidence>